<protein>
    <submittedName>
        <fullName evidence="1">Metal-dependent amidase/aminoacylase/carboxypeptidase family protein</fullName>
    </submittedName>
</protein>
<dbReference type="Gene3D" id="3.40.630.10">
    <property type="entry name" value="Zn peptidases"/>
    <property type="match status" value="1"/>
</dbReference>
<accession>A0AAW8EUW7</accession>
<dbReference type="GO" id="GO:0016787">
    <property type="term" value="F:hydrolase activity"/>
    <property type="evidence" value="ECO:0007669"/>
    <property type="project" value="InterPro"/>
</dbReference>
<evidence type="ECO:0000313" key="1">
    <source>
        <dbReference type="EMBL" id="MDQ0647278.1"/>
    </source>
</evidence>
<evidence type="ECO:0000313" key="2">
    <source>
        <dbReference type="Proteomes" id="UP001244427"/>
    </source>
</evidence>
<dbReference type="EMBL" id="JAUSXV010000001">
    <property type="protein sequence ID" value="MDQ0647278.1"/>
    <property type="molecule type" value="Genomic_DNA"/>
</dbReference>
<dbReference type="AlphaFoldDB" id="A0AAW8EUW7"/>
<reference evidence="1 2" key="1">
    <citation type="submission" date="2023-07" db="EMBL/GenBank/DDBJ databases">
        <title>Comparative genomics of wheat-associated soil bacteria to identify genetic determinants of phenazine resistance.</title>
        <authorList>
            <person name="Mouncey N."/>
        </authorList>
    </citation>
    <scope>NUCLEOTIDE SEQUENCE [LARGE SCALE GENOMIC DNA]</scope>
    <source>
        <strain evidence="1 2">W4I9-1</strain>
    </source>
</reference>
<gene>
    <name evidence="1" type="ORF">QFZ53_001474</name>
</gene>
<sequence length="159" mass="16770">MRVVLQRSSEFAGWCPGGGGGGGARNWPSASVNVATQDQTATTTYTAARGCTAQAVYPVTINDDHTTAETLAWLGEQFGGQRVQTLPNPGMGSEDFSFVLNEVPGTFVMLATTPPDIDADTTEFSHSPRVYFDDAVLGDQTAALANLAWPKLASDADPE</sequence>
<dbReference type="Pfam" id="PF01546">
    <property type="entry name" value="Peptidase_M20"/>
    <property type="match status" value="1"/>
</dbReference>
<keyword evidence="2" id="KW-1185">Reference proteome</keyword>
<comment type="caution">
    <text evidence="1">The sequence shown here is derived from an EMBL/GenBank/DDBJ whole genome shotgun (WGS) entry which is preliminary data.</text>
</comment>
<proteinExistence type="predicted"/>
<organism evidence="1 2">
    <name type="scientific">Microbacterium natoriense</name>
    <dbReference type="NCBI Taxonomy" id="284570"/>
    <lineage>
        <taxon>Bacteria</taxon>
        <taxon>Bacillati</taxon>
        <taxon>Actinomycetota</taxon>
        <taxon>Actinomycetes</taxon>
        <taxon>Micrococcales</taxon>
        <taxon>Microbacteriaceae</taxon>
        <taxon>Microbacterium</taxon>
    </lineage>
</organism>
<dbReference type="Proteomes" id="UP001244427">
    <property type="component" value="Unassembled WGS sequence"/>
</dbReference>
<name>A0AAW8EUW7_9MICO</name>
<dbReference type="InterPro" id="IPR002933">
    <property type="entry name" value="Peptidase_M20"/>
</dbReference>
<dbReference type="SUPFAM" id="SSF53187">
    <property type="entry name" value="Zn-dependent exopeptidases"/>
    <property type="match status" value="1"/>
</dbReference>